<keyword evidence="1" id="KW-0175">Coiled coil</keyword>
<dbReference type="SUPFAM" id="SSF46579">
    <property type="entry name" value="Prefoldin"/>
    <property type="match status" value="1"/>
</dbReference>
<sequence>MEPRFVDILSNRSQFLKHLRDDLAKNERTTEEAIAQLEKFRSTVVNVKTLGEKVEHPSLIPLGKNIYVNATIKHTGEYFMDKLAFPESYSVLETLDRTVTLLEDKIKKQSQQLEKNEAAKVQIEERIKLFEGDEIDDNTGPEKIVSDKGVAVKVGDFYEIVEFENT</sequence>
<dbReference type="Pfam" id="PF02996">
    <property type="entry name" value="Prefoldin"/>
    <property type="match status" value="1"/>
</dbReference>
<dbReference type="Gene3D" id="1.10.287.370">
    <property type="match status" value="1"/>
</dbReference>
<organism evidence="2 3">
    <name type="scientific">Tenebrio molitor</name>
    <name type="common">Yellow mealworm beetle</name>
    <dbReference type="NCBI Taxonomy" id="7067"/>
    <lineage>
        <taxon>Eukaryota</taxon>
        <taxon>Metazoa</taxon>
        <taxon>Ecdysozoa</taxon>
        <taxon>Arthropoda</taxon>
        <taxon>Hexapoda</taxon>
        <taxon>Insecta</taxon>
        <taxon>Pterygota</taxon>
        <taxon>Neoptera</taxon>
        <taxon>Endopterygota</taxon>
        <taxon>Coleoptera</taxon>
        <taxon>Polyphaga</taxon>
        <taxon>Cucujiformia</taxon>
        <taxon>Tenebrionidae</taxon>
        <taxon>Tenebrio</taxon>
    </lineage>
</organism>
<feature type="coiled-coil region" evidence="1">
    <location>
        <begin position="92"/>
        <end position="126"/>
    </location>
</feature>
<keyword evidence="3" id="KW-1185">Reference proteome</keyword>
<evidence type="ECO:0000256" key="1">
    <source>
        <dbReference type="SAM" id="Coils"/>
    </source>
</evidence>
<accession>A0A8J6HF69</accession>
<gene>
    <name evidence="2" type="ORF">GEV33_009282</name>
</gene>
<protein>
    <recommendedName>
        <fullName evidence="4">Prefoldin subunit</fullName>
    </recommendedName>
</protein>
<dbReference type="InterPro" id="IPR004127">
    <property type="entry name" value="Prefoldin_subunit_alpha"/>
</dbReference>
<evidence type="ECO:0008006" key="4">
    <source>
        <dbReference type="Google" id="ProtNLM"/>
    </source>
</evidence>
<name>A0A8J6HF69_TENMO</name>
<dbReference type="Proteomes" id="UP000719412">
    <property type="component" value="Unassembled WGS sequence"/>
</dbReference>
<evidence type="ECO:0000313" key="2">
    <source>
        <dbReference type="EMBL" id="KAH0813511.1"/>
    </source>
</evidence>
<evidence type="ECO:0000313" key="3">
    <source>
        <dbReference type="Proteomes" id="UP000719412"/>
    </source>
</evidence>
<proteinExistence type="predicted"/>
<reference evidence="2" key="1">
    <citation type="journal article" date="2020" name="J Insects Food Feed">
        <title>The yellow mealworm (Tenebrio molitor) genome: a resource for the emerging insects as food and feed industry.</title>
        <authorList>
            <person name="Eriksson T."/>
            <person name="Andere A."/>
            <person name="Kelstrup H."/>
            <person name="Emery V."/>
            <person name="Picard C."/>
        </authorList>
    </citation>
    <scope>NUCLEOTIDE SEQUENCE</scope>
    <source>
        <strain evidence="2">Stoneville</strain>
        <tissue evidence="2">Whole head</tissue>
    </source>
</reference>
<dbReference type="EMBL" id="JABDTM020025207">
    <property type="protein sequence ID" value="KAH0813511.1"/>
    <property type="molecule type" value="Genomic_DNA"/>
</dbReference>
<comment type="caution">
    <text evidence="2">The sequence shown here is derived from an EMBL/GenBank/DDBJ whole genome shotgun (WGS) entry which is preliminary data.</text>
</comment>
<reference evidence="2" key="2">
    <citation type="submission" date="2021-08" db="EMBL/GenBank/DDBJ databases">
        <authorList>
            <person name="Eriksson T."/>
        </authorList>
    </citation>
    <scope>NUCLEOTIDE SEQUENCE</scope>
    <source>
        <strain evidence="2">Stoneville</strain>
        <tissue evidence="2">Whole head</tissue>
    </source>
</reference>
<dbReference type="InterPro" id="IPR009053">
    <property type="entry name" value="Prefoldin"/>
</dbReference>
<dbReference type="AlphaFoldDB" id="A0A8J6HF69"/>